<protein>
    <recommendedName>
        <fullName evidence="11">L,D-TPase catalytic domain-containing protein</fullName>
    </recommendedName>
</protein>
<evidence type="ECO:0000256" key="3">
    <source>
        <dbReference type="ARBA" id="ARBA00022679"/>
    </source>
</evidence>
<keyword evidence="4" id="KW-0378">Hydrolase</keyword>
<feature type="domain" description="L,D-TPase catalytic" evidence="11">
    <location>
        <begin position="44"/>
        <end position="168"/>
    </location>
</feature>
<evidence type="ECO:0000256" key="9">
    <source>
        <dbReference type="PROSITE-ProRule" id="PRU01373"/>
    </source>
</evidence>
<reference evidence="12 13" key="1">
    <citation type="submission" date="2017-06" db="EMBL/GenBank/DDBJ databases">
        <title>Complete genome sequence of Paenibacillus donghaensis KCTC 13049T isolated from East Sea sediment, South Korea.</title>
        <authorList>
            <person name="Jung B.K."/>
            <person name="Hong S.-J."/>
            <person name="Shin J.-H."/>
        </authorList>
    </citation>
    <scope>NUCLEOTIDE SEQUENCE [LARGE SCALE GENOMIC DNA]</scope>
    <source>
        <strain evidence="12 13">KCTC 13049</strain>
    </source>
</reference>
<dbReference type="Gene3D" id="3.30.457.10">
    <property type="entry name" value="Copper amine oxidase-like, N-terminal domain"/>
    <property type="match status" value="1"/>
</dbReference>
<evidence type="ECO:0000313" key="13">
    <source>
        <dbReference type="Proteomes" id="UP000249890"/>
    </source>
</evidence>
<evidence type="ECO:0000256" key="7">
    <source>
        <dbReference type="ARBA" id="ARBA00023316"/>
    </source>
</evidence>
<keyword evidence="10" id="KW-0732">Signal</keyword>
<evidence type="ECO:0000256" key="10">
    <source>
        <dbReference type="SAM" id="SignalP"/>
    </source>
</evidence>
<dbReference type="SUPFAM" id="SSF55383">
    <property type="entry name" value="Copper amine oxidase, domain N"/>
    <property type="match status" value="1"/>
</dbReference>
<organism evidence="12 13">
    <name type="scientific">Paenibacillus donghaensis</name>
    <dbReference type="NCBI Taxonomy" id="414771"/>
    <lineage>
        <taxon>Bacteria</taxon>
        <taxon>Bacillati</taxon>
        <taxon>Bacillota</taxon>
        <taxon>Bacilli</taxon>
        <taxon>Bacillales</taxon>
        <taxon>Paenibacillaceae</taxon>
        <taxon>Paenibacillus</taxon>
    </lineage>
</organism>
<dbReference type="InterPro" id="IPR005490">
    <property type="entry name" value="LD_TPept_cat_dom"/>
</dbReference>
<feature type="active site" description="Nucleophile" evidence="9">
    <location>
        <position position="144"/>
    </location>
</feature>
<evidence type="ECO:0000256" key="8">
    <source>
        <dbReference type="ARBA" id="ARBA00060592"/>
    </source>
</evidence>
<dbReference type="GO" id="GO:0005576">
    <property type="term" value="C:extracellular region"/>
    <property type="evidence" value="ECO:0007669"/>
    <property type="project" value="TreeGrafter"/>
</dbReference>
<dbReference type="SUPFAM" id="SSF141523">
    <property type="entry name" value="L,D-transpeptidase catalytic domain-like"/>
    <property type="match status" value="1"/>
</dbReference>
<sequence>MTYVNPADSKTRGNLPLKLLLVLTLLFTAFLSGGAFTAQAAGSDMLVVNKKTNKLAYFSGGKLVKTFPVATGKTQSLTPEGSFDIVVKVKNRPYYKEKIPGGDPANPLGDRWLGLEVGNTYGTTYAIHGNNNESSIGKYVSAGCIRMHNEDIHWLYPQVARKTKVVITSSTQDMESIAVKYGYAVATKETKDKTFAGTLVVNGVATKLKDPMVLDQSRVYIPLRESVVLLGGRLQSNPATGEWTITVGKNTVKYKALSEKAVVNGKSVAVTASRNENNRMMLPLANVTKMFGLQVKWNGSAKSVAITK</sequence>
<dbReference type="GO" id="GO:0071555">
    <property type="term" value="P:cell wall organization"/>
    <property type="evidence" value="ECO:0007669"/>
    <property type="project" value="UniProtKB-UniRule"/>
</dbReference>
<dbReference type="Pfam" id="PF03734">
    <property type="entry name" value="YkuD"/>
    <property type="match status" value="1"/>
</dbReference>
<dbReference type="Gene3D" id="2.40.440.10">
    <property type="entry name" value="L,D-transpeptidase catalytic domain-like"/>
    <property type="match status" value="1"/>
</dbReference>
<proteinExistence type="inferred from homology"/>
<evidence type="ECO:0000256" key="6">
    <source>
        <dbReference type="ARBA" id="ARBA00022984"/>
    </source>
</evidence>
<dbReference type="FunFam" id="2.40.440.10:FF:000003">
    <property type="entry name" value="L,D-transpeptidase YciB"/>
    <property type="match status" value="1"/>
</dbReference>
<comment type="pathway">
    <text evidence="1 9">Cell wall biogenesis; peptidoglycan biosynthesis.</text>
</comment>
<name>A0A2Z2KQJ6_9BACL</name>
<dbReference type="CDD" id="cd16913">
    <property type="entry name" value="YkuD_like"/>
    <property type="match status" value="1"/>
</dbReference>
<dbReference type="GO" id="GO:0071972">
    <property type="term" value="F:peptidoglycan L,D-transpeptidase activity"/>
    <property type="evidence" value="ECO:0007669"/>
    <property type="project" value="TreeGrafter"/>
</dbReference>
<dbReference type="UniPathway" id="UPA00219"/>
<evidence type="ECO:0000313" key="12">
    <source>
        <dbReference type="EMBL" id="ASA26113.1"/>
    </source>
</evidence>
<dbReference type="InterPro" id="IPR038063">
    <property type="entry name" value="Transpep_catalytic_dom"/>
</dbReference>
<feature type="active site" description="Proton donor/acceptor" evidence="9">
    <location>
        <position position="128"/>
    </location>
</feature>
<keyword evidence="5 9" id="KW-0133">Cell shape</keyword>
<dbReference type="PANTHER" id="PTHR30582">
    <property type="entry name" value="L,D-TRANSPEPTIDASE"/>
    <property type="match status" value="1"/>
</dbReference>
<dbReference type="OrthoDB" id="9787225at2"/>
<evidence type="ECO:0000256" key="2">
    <source>
        <dbReference type="ARBA" id="ARBA00005992"/>
    </source>
</evidence>
<dbReference type="GO" id="GO:0016740">
    <property type="term" value="F:transferase activity"/>
    <property type="evidence" value="ECO:0007669"/>
    <property type="project" value="UniProtKB-KW"/>
</dbReference>
<dbReference type="InterPro" id="IPR012854">
    <property type="entry name" value="Cu_amine_oxidase-like_N"/>
</dbReference>
<dbReference type="Pfam" id="PF07833">
    <property type="entry name" value="Cu_amine_oxidN1"/>
    <property type="match status" value="1"/>
</dbReference>
<comment type="similarity">
    <text evidence="2">Belongs to the YkuD family.</text>
</comment>
<evidence type="ECO:0000259" key="11">
    <source>
        <dbReference type="PROSITE" id="PS52029"/>
    </source>
</evidence>
<keyword evidence="13" id="KW-1185">Reference proteome</keyword>
<keyword evidence="6 9" id="KW-0573">Peptidoglycan synthesis</keyword>
<evidence type="ECO:0000256" key="1">
    <source>
        <dbReference type="ARBA" id="ARBA00004752"/>
    </source>
</evidence>
<keyword evidence="3" id="KW-0808">Transferase</keyword>
<dbReference type="EMBL" id="CP021780">
    <property type="protein sequence ID" value="ASA26113.1"/>
    <property type="molecule type" value="Genomic_DNA"/>
</dbReference>
<feature type="signal peptide" evidence="10">
    <location>
        <begin position="1"/>
        <end position="40"/>
    </location>
</feature>
<gene>
    <name evidence="12" type="ORF">B9T62_00305</name>
</gene>
<comment type="pathway">
    <text evidence="8">Glycan biosynthesis.</text>
</comment>
<dbReference type="InterPro" id="IPR050979">
    <property type="entry name" value="LD-transpeptidase"/>
</dbReference>
<dbReference type="InterPro" id="IPR036582">
    <property type="entry name" value="Mao_N_sf"/>
</dbReference>
<dbReference type="KEGG" id="pdh:B9T62_00305"/>
<keyword evidence="7 9" id="KW-0961">Cell wall biogenesis/degradation</keyword>
<dbReference type="GO" id="GO:0018104">
    <property type="term" value="P:peptidoglycan-protein cross-linking"/>
    <property type="evidence" value="ECO:0007669"/>
    <property type="project" value="TreeGrafter"/>
</dbReference>
<dbReference type="Proteomes" id="UP000249890">
    <property type="component" value="Chromosome"/>
</dbReference>
<dbReference type="PROSITE" id="PS52029">
    <property type="entry name" value="LD_TPASE"/>
    <property type="match status" value="1"/>
</dbReference>
<accession>A0A2Z2KQJ6</accession>
<dbReference type="AlphaFoldDB" id="A0A2Z2KQJ6"/>
<dbReference type="PANTHER" id="PTHR30582:SF4">
    <property type="entry name" value="L,D-TRANSPEPTIDASE YQJB-RELATED"/>
    <property type="match status" value="1"/>
</dbReference>
<feature type="chain" id="PRO_5016406539" description="L,D-TPase catalytic domain-containing protein" evidence="10">
    <location>
        <begin position="41"/>
        <end position="308"/>
    </location>
</feature>
<evidence type="ECO:0000256" key="5">
    <source>
        <dbReference type="ARBA" id="ARBA00022960"/>
    </source>
</evidence>
<dbReference type="GO" id="GO:0008360">
    <property type="term" value="P:regulation of cell shape"/>
    <property type="evidence" value="ECO:0007669"/>
    <property type="project" value="UniProtKB-UniRule"/>
</dbReference>
<evidence type="ECO:0000256" key="4">
    <source>
        <dbReference type="ARBA" id="ARBA00022801"/>
    </source>
</evidence>